<keyword evidence="3 4" id="KW-0067">ATP-binding</keyword>
<dbReference type="SUPFAM" id="SSF56059">
    <property type="entry name" value="Glutathione synthetase ATP-binding domain-like"/>
    <property type="match status" value="1"/>
</dbReference>
<dbReference type="Gene3D" id="3.30.470.20">
    <property type="entry name" value="ATP-grasp fold, B domain"/>
    <property type="match status" value="1"/>
</dbReference>
<evidence type="ECO:0000256" key="3">
    <source>
        <dbReference type="ARBA" id="ARBA00022840"/>
    </source>
</evidence>
<organism evidence="6 7">
    <name type="scientific">Belliella alkalica</name>
    <dbReference type="NCBI Taxonomy" id="1730871"/>
    <lineage>
        <taxon>Bacteria</taxon>
        <taxon>Pseudomonadati</taxon>
        <taxon>Bacteroidota</taxon>
        <taxon>Cytophagia</taxon>
        <taxon>Cytophagales</taxon>
        <taxon>Cyclobacteriaceae</taxon>
        <taxon>Belliella</taxon>
    </lineage>
</organism>
<dbReference type="InterPro" id="IPR011761">
    <property type="entry name" value="ATP-grasp"/>
</dbReference>
<sequence length="405" mass="45773">MNTASKTFICVSNFFKGGDFMSQLNKLGNKVYLITSEKLKDKPWPHEHLEEIFYMSGQDLDWNLEHLLLGVADLMKSNKIESIIALDDYDVEKATFLRENLRIPGMGQTTGRYFRDKLAMRMRAKAAGVLVPEFSALFNDEEINHFADNVAAPWVLKPRSEASANGIIKVHDKENLWKHIHELGENRIRYLVEQFKPGDVYHADGLNLGGKAISCTVSKYLATPMEISQGGGIFRSANVPYGSDDDKAIQKANTEVMKAFGMKDGATHTEFIKNREDGEIYFLETSSRVGGAHLAEMVEAATGINLWGEWAKIEDSIAKGYTYKLPKKRKEYAGIVLTLSKFEKPDLSSFDDEEVCFRVPLDYHAGMIVRSKKHARVRELLDEYAERLTSDFSTTADPEKLTKLH</sequence>
<dbReference type="Proteomes" id="UP001165430">
    <property type="component" value="Unassembled WGS sequence"/>
</dbReference>
<dbReference type="RefSeq" id="WP_241410172.1">
    <property type="nucleotide sequence ID" value="NZ_JAKZGO010000002.1"/>
</dbReference>
<evidence type="ECO:0000256" key="2">
    <source>
        <dbReference type="ARBA" id="ARBA00022741"/>
    </source>
</evidence>
<dbReference type="InterPro" id="IPR052032">
    <property type="entry name" value="ATP-dep_AA_Ligase"/>
</dbReference>
<name>A0ABS9V850_9BACT</name>
<feature type="domain" description="ATP-grasp" evidence="5">
    <location>
        <begin position="121"/>
        <end position="315"/>
    </location>
</feature>
<evidence type="ECO:0000259" key="5">
    <source>
        <dbReference type="PROSITE" id="PS50975"/>
    </source>
</evidence>
<dbReference type="Gene3D" id="3.40.50.20">
    <property type="match status" value="1"/>
</dbReference>
<evidence type="ECO:0000313" key="7">
    <source>
        <dbReference type="Proteomes" id="UP001165430"/>
    </source>
</evidence>
<keyword evidence="2 4" id="KW-0547">Nucleotide-binding</keyword>
<keyword evidence="7" id="KW-1185">Reference proteome</keyword>
<keyword evidence="1" id="KW-0436">Ligase</keyword>
<dbReference type="EMBL" id="JAKZGO010000002">
    <property type="protein sequence ID" value="MCH7412593.1"/>
    <property type="molecule type" value="Genomic_DNA"/>
</dbReference>
<dbReference type="InterPro" id="IPR013815">
    <property type="entry name" value="ATP_grasp_subdomain_1"/>
</dbReference>
<evidence type="ECO:0000256" key="4">
    <source>
        <dbReference type="PROSITE-ProRule" id="PRU00409"/>
    </source>
</evidence>
<reference evidence="6" key="1">
    <citation type="submission" date="2022-03" db="EMBL/GenBank/DDBJ databases">
        <title>De novo assembled genomes of Belliella spp. (Cyclobacteriaceae) strains.</title>
        <authorList>
            <person name="Szabo A."/>
            <person name="Korponai K."/>
            <person name="Felfoldi T."/>
        </authorList>
    </citation>
    <scope>NUCLEOTIDE SEQUENCE</scope>
    <source>
        <strain evidence="6">DSM 111903</strain>
    </source>
</reference>
<evidence type="ECO:0000313" key="6">
    <source>
        <dbReference type="EMBL" id="MCH7412593.1"/>
    </source>
</evidence>
<protein>
    <submittedName>
        <fullName evidence="6">ATP-grasp domain-containing protein</fullName>
    </submittedName>
</protein>
<accession>A0ABS9V850</accession>
<dbReference type="Pfam" id="PF13535">
    <property type="entry name" value="ATP-grasp_4"/>
    <property type="match status" value="1"/>
</dbReference>
<evidence type="ECO:0000256" key="1">
    <source>
        <dbReference type="ARBA" id="ARBA00022598"/>
    </source>
</evidence>
<dbReference type="PROSITE" id="PS50975">
    <property type="entry name" value="ATP_GRASP"/>
    <property type="match status" value="1"/>
</dbReference>
<dbReference type="PANTHER" id="PTHR43585">
    <property type="entry name" value="FUMIPYRROLE BIOSYNTHESIS PROTEIN C"/>
    <property type="match status" value="1"/>
</dbReference>
<proteinExistence type="predicted"/>
<dbReference type="Gene3D" id="3.30.1490.20">
    <property type="entry name" value="ATP-grasp fold, A domain"/>
    <property type="match status" value="1"/>
</dbReference>
<gene>
    <name evidence="6" type="ORF">MM213_03775</name>
</gene>
<comment type="caution">
    <text evidence="6">The sequence shown here is derived from an EMBL/GenBank/DDBJ whole genome shotgun (WGS) entry which is preliminary data.</text>
</comment>
<dbReference type="PANTHER" id="PTHR43585:SF2">
    <property type="entry name" value="ATP-GRASP ENZYME FSQD"/>
    <property type="match status" value="1"/>
</dbReference>